<dbReference type="InterPro" id="IPR013783">
    <property type="entry name" value="Ig-like_fold"/>
</dbReference>
<feature type="domain" description="Apiosidase-like catalytic" evidence="2">
    <location>
        <begin position="125"/>
        <end position="426"/>
    </location>
</feature>
<evidence type="ECO:0000313" key="3">
    <source>
        <dbReference type="EMBL" id="VZO39401.1"/>
    </source>
</evidence>
<keyword evidence="4" id="KW-1185">Reference proteome</keyword>
<dbReference type="GO" id="GO:0005975">
    <property type="term" value="P:carbohydrate metabolic process"/>
    <property type="evidence" value="ECO:0007669"/>
    <property type="project" value="UniProtKB-ARBA"/>
</dbReference>
<dbReference type="InterPro" id="IPR024749">
    <property type="entry name" value="Collagen-bd_put"/>
</dbReference>
<dbReference type="PANTHER" id="PTHR37836:SF2">
    <property type="entry name" value="DUF4038 DOMAIN-CONTAINING PROTEIN"/>
    <property type="match status" value="1"/>
</dbReference>
<sequence>MTTTPTSAMTAVPPTIDSGGVTRLGRHDVVDLVVTREPGEGNPFDADARVTLRGPDAAMISVPTFWDPPRGHVARISFPRDGSWWIEADRRGLLDADGAAFRFEVTAPTRNAEHGPLGVDPEYPRHFVHADGTRHFVRGYEVDWLLMIDQDDESLGRVQEFLDSIQGAGFTMVTTNVYARSFRRHVPVELERDSRWVVPSIAPWVGGNETPDYTQLDPAFFAHMDRVVAELHRRGVLTHLMIHVYNKDVNWPELGSADDDRFWRYVLARYQAFSTVMWDTAKESYHQGADYIWTRLGLIRRYDGYRRLLTAHDVNPPAGHDWGETGRRYTHPDKELLDALTDVISDQVLLGIYDDALERTTRFAKPYINIEFAYESGLDDLPSDAEDHDQDWREVTRRHWQVVMGGAYPNYYYRNTAWSLFVPQPEPPGYAAIRVLADFWDQVRYWEFTPAAHLVTAAVDDVYARSLDGVEYVVYSQSGAPFELEVSTCSGRARAVWLDPYTGATAPIGDLTAGRQPFTPPWGASAAVLHVTT</sequence>
<evidence type="ECO:0000313" key="4">
    <source>
        <dbReference type="Proteomes" id="UP000419743"/>
    </source>
</evidence>
<dbReference type="Gene3D" id="3.20.20.80">
    <property type="entry name" value="Glycosidases"/>
    <property type="match status" value="1"/>
</dbReference>
<dbReference type="Pfam" id="PF12904">
    <property type="entry name" value="Collagen_bind_2"/>
    <property type="match status" value="1"/>
</dbReference>
<dbReference type="EMBL" id="CACRYJ010000059">
    <property type="protein sequence ID" value="VZO39401.1"/>
    <property type="molecule type" value="Genomic_DNA"/>
</dbReference>
<organism evidence="3 4">
    <name type="scientific">Occultella aeris</name>
    <dbReference type="NCBI Taxonomy" id="2761496"/>
    <lineage>
        <taxon>Bacteria</taxon>
        <taxon>Bacillati</taxon>
        <taxon>Actinomycetota</taxon>
        <taxon>Actinomycetes</taxon>
        <taxon>Micrococcales</taxon>
        <taxon>Ruaniaceae</taxon>
        <taxon>Occultella</taxon>
    </lineage>
</organism>
<protein>
    <submittedName>
        <fullName evidence="3">Endoglucanase</fullName>
    </submittedName>
</protein>
<comment type="caution">
    <text evidence="3">The sequence shown here is derived from an EMBL/GenBank/DDBJ whole genome shotgun (WGS) entry which is preliminary data.</text>
</comment>
<evidence type="ECO:0000259" key="1">
    <source>
        <dbReference type="Pfam" id="PF12904"/>
    </source>
</evidence>
<dbReference type="Proteomes" id="UP000419743">
    <property type="component" value="Unassembled WGS sequence"/>
</dbReference>
<proteinExistence type="predicted"/>
<gene>
    <name evidence="3" type="ORF">HALOF300_04089</name>
</gene>
<dbReference type="Gene3D" id="2.60.40.10">
    <property type="entry name" value="Immunoglobulins"/>
    <property type="match status" value="1"/>
</dbReference>
<dbReference type="AlphaFoldDB" id="A0A7M4DPK7"/>
<name>A0A7M4DPK7_9MICO</name>
<dbReference type="RefSeq" id="WP_156742720.1">
    <property type="nucleotide sequence ID" value="NZ_CACRYJ010000059.1"/>
</dbReference>
<evidence type="ECO:0000259" key="2">
    <source>
        <dbReference type="Pfam" id="PF13204"/>
    </source>
</evidence>
<dbReference type="Pfam" id="PF13204">
    <property type="entry name" value="Apiosidase"/>
    <property type="match status" value="1"/>
</dbReference>
<accession>A0A7M4DPK7</accession>
<dbReference type="InterPro" id="IPR017853">
    <property type="entry name" value="GH"/>
</dbReference>
<dbReference type="PANTHER" id="PTHR37836">
    <property type="entry name" value="LMO1036 PROTEIN"/>
    <property type="match status" value="1"/>
</dbReference>
<dbReference type="SUPFAM" id="SSF51445">
    <property type="entry name" value="(Trans)glycosidases"/>
    <property type="match status" value="1"/>
</dbReference>
<reference evidence="3 4" key="1">
    <citation type="submission" date="2019-11" db="EMBL/GenBank/DDBJ databases">
        <authorList>
            <person name="Criscuolo A."/>
        </authorList>
    </citation>
    <scope>NUCLEOTIDE SEQUENCE [LARGE SCALE GENOMIC DNA]</scope>
    <source>
        <strain evidence="3">CIP111667</strain>
    </source>
</reference>
<dbReference type="InterPro" id="IPR025277">
    <property type="entry name" value="Apiosidase-like_cat_dom"/>
</dbReference>
<feature type="domain" description="Putative collagen-binding" evidence="1">
    <location>
        <begin position="471"/>
        <end position="521"/>
    </location>
</feature>